<evidence type="ECO:0000313" key="1">
    <source>
        <dbReference type="EMBL" id="KRY20074.1"/>
    </source>
</evidence>
<name>A0A0V1A6M3_9BILA</name>
<reference evidence="1 2" key="1">
    <citation type="submission" date="2015-01" db="EMBL/GenBank/DDBJ databases">
        <title>Evolution of Trichinella species and genotypes.</title>
        <authorList>
            <person name="Korhonen P.K."/>
            <person name="Edoardo P."/>
            <person name="Giuseppe L.R."/>
            <person name="Gasser R.B."/>
        </authorList>
    </citation>
    <scope>NUCLEOTIDE SEQUENCE [LARGE SCALE GENOMIC DNA]</scope>
    <source>
        <strain evidence="1">ISS2496</strain>
    </source>
</reference>
<dbReference type="AlphaFoldDB" id="A0A0V1A6M3"/>
<gene>
    <name evidence="1" type="ORF">T12_10663</name>
</gene>
<sequence>MKQEIVNYLGTIVKLSNFENTEDVKDHNNICILSRNVCLTLMLLSKPAGRLCEIVDRNRLLLLSSSYYKQVKEEETARFTDASYVVIKTGETNSRQSQTPTALCNPAADTHMSLLLLRKSRFH</sequence>
<organism evidence="1 2">
    <name type="scientific">Trichinella patagoniensis</name>
    <dbReference type="NCBI Taxonomy" id="990121"/>
    <lineage>
        <taxon>Eukaryota</taxon>
        <taxon>Metazoa</taxon>
        <taxon>Ecdysozoa</taxon>
        <taxon>Nematoda</taxon>
        <taxon>Enoplea</taxon>
        <taxon>Dorylaimia</taxon>
        <taxon>Trichinellida</taxon>
        <taxon>Trichinellidae</taxon>
        <taxon>Trichinella</taxon>
    </lineage>
</organism>
<proteinExistence type="predicted"/>
<comment type="caution">
    <text evidence="1">The sequence shown here is derived from an EMBL/GenBank/DDBJ whole genome shotgun (WGS) entry which is preliminary data.</text>
</comment>
<evidence type="ECO:0000313" key="2">
    <source>
        <dbReference type="Proteomes" id="UP000054783"/>
    </source>
</evidence>
<dbReference type="Proteomes" id="UP000054783">
    <property type="component" value="Unassembled WGS sequence"/>
</dbReference>
<keyword evidence="2" id="KW-1185">Reference proteome</keyword>
<accession>A0A0V1A6M3</accession>
<dbReference type="EMBL" id="JYDQ01000028">
    <property type="protein sequence ID" value="KRY20074.1"/>
    <property type="molecule type" value="Genomic_DNA"/>
</dbReference>
<protein>
    <submittedName>
        <fullName evidence="1">Uncharacterized protein</fullName>
    </submittedName>
</protein>